<reference evidence="2" key="1">
    <citation type="journal article" date="2018" name="Nat. Genet.">
        <title>Extensive intraspecific gene order and gene structural variations between Mo17 and other maize genomes.</title>
        <authorList>
            <person name="Sun S."/>
            <person name="Zhou Y."/>
            <person name="Chen J."/>
            <person name="Shi J."/>
            <person name="Zhao H."/>
            <person name="Zhao H."/>
            <person name="Song W."/>
            <person name="Zhang M."/>
            <person name="Cui Y."/>
            <person name="Dong X."/>
            <person name="Liu H."/>
            <person name="Ma X."/>
            <person name="Jiao Y."/>
            <person name="Wang B."/>
            <person name="Wei X."/>
            <person name="Stein J.C."/>
            <person name="Glaubitz J.C."/>
            <person name="Lu F."/>
            <person name="Yu G."/>
            <person name="Liang C."/>
            <person name="Fengler K."/>
            <person name="Li B."/>
            <person name="Rafalski A."/>
            <person name="Schnable P.S."/>
            <person name="Ware D.H."/>
            <person name="Buckler E.S."/>
            <person name="Lai J."/>
        </authorList>
    </citation>
    <scope>NUCLEOTIDE SEQUENCE [LARGE SCALE GENOMIC DNA]</scope>
    <source>
        <tissue evidence="2">Seedling</tissue>
    </source>
</reference>
<dbReference type="Pfam" id="PF14214">
    <property type="entry name" value="Helitron_like_N"/>
    <property type="match status" value="2"/>
</dbReference>
<organism evidence="2">
    <name type="scientific">Zea mays</name>
    <name type="common">Maize</name>
    <dbReference type="NCBI Taxonomy" id="4577"/>
    <lineage>
        <taxon>Eukaryota</taxon>
        <taxon>Viridiplantae</taxon>
        <taxon>Streptophyta</taxon>
        <taxon>Embryophyta</taxon>
        <taxon>Tracheophyta</taxon>
        <taxon>Spermatophyta</taxon>
        <taxon>Magnoliopsida</taxon>
        <taxon>Liliopsida</taxon>
        <taxon>Poales</taxon>
        <taxon>Poaceae</taxon>
        <taxon>PACMAD clade</taxon>
        <taxon>Panicoideae</taxon>
        <taxon>Andropogonodae</taxon>
        <taxon>Andropogoneae</taxon>
        <taxon>Tripsacinae</taxon>
        <taxon>Zea</taxon>
    </lineage>
</organism>
<dbReference type="EMBL" id="NCVQ01000001">
    <property type="protein sequence ID" value="PWZ57812.1"/>
    <property type="molecule type" value="Genomic_DNA"/>
</dbReference>
<feature type="domain" description="Helitron helicase-like" evidence="1">
    <location>
        <begin position="593"/>
        <end position="626"/>
    </location>
</feature>
<dbReference type="AlphaFoldDB" id="A0A317YJH0"/>
<dbReference type="ExpressionAtlas" id="A0A317YJH0">
    <property type="expression patterns" value="baseline"/>
</dbReference>
<feature type="domain" description="Helitron helicase-like" evidence="1">
    <location>
        <begin position="505"/>
        <end position="591"/>
    </location>
</feature>
<dbReference type="PANTHER" id="PTHR48299">
    <property type="entry name" value="ACT DOMAIN-CONTAINING PROTEIN ACR9"/>
    <property type="match status" value="1"/>
</dbReference>
<proteinExistence type="predicted"/>
<protein>
    <recommendedName>
        <fullName evidence="1">Helitron helicase-like domain-containing protein</fullName>
    </recommendedName>
</protein>
<sequence>MHNVVFGLNPGAFNFRHLNGTMELYMTQQTVIEPYAVPVQMPPFPKHIFLNLDDIAELPNMTLVDIMAIVVHLDTIHRTMWGIFRKIVIMDASVSNQLTIQQYTSNRSITTPIILNIRWDIMPVTNHSQTSLAISLEVIPEYTSTPFMPASTKTEDISSHNMSNETLRRKHHVLHGERQAILARQNKKFEANIARNVATLTEDTISDVGKMDDSTQPGSTIEINNTVQYRNTRQSAIVATNGSANMVEQGSGLEQSQSIPRFISNVDDDDEGVIFREDNDENEGYLFADEETNKDFEIDGTQNQSIATDVPDPYDKVYSNIPEETHMLKHVSDYGYCTAKKFEFFNGHFSFTSLYCCIDSMTTNMRDSGIYTFRAQGMMYHNIKSFGSECGAEHKHLELYFYDDDPSLEHRYHKCREDQIQKDQEVIKQIVGILHGNLYSEHLRSMGHVENLADYHIALNLDQTLNQKTYNTPLTSEVGVSMDEVDAYRATHRASNDNDEDAGVFNPILHGKWLFQQFAVDTYIKIESSRLDFIRNNHNRLRTDLYQGLVDSMLDGDVRAEKVGKRTVLSASFIGGPRDMRRRYMDAMALELKHRLTKQDILGKVRAYVYVVEFQKRGLPHAHFLLIMQRKYKLTCPEQYDLLISAEIPSNKYPEL</sequence>
<dbReference type="PANTHER" id="PTHR48299:SF2">
    <property type="entry name" value="ATP-DEPENDENT DNA HELICASE"/>
    <property type="match status" value="1"/>
</dbReference>
<name>A0A317YJH0_MAIZE</name>
<accession>A0A317YJH0</accession>
<evidence type="ECO:0000313" key="2">
    <source>
        <dbReference type="EMBL" id="PWZ57812.1"/>
    </source>
</evidence>
<evidence type="ECO:0000259" key="1">
    <source>
        <dbReference type="Pfam" id="PF14214"/>
    </source>
</evidence>
<comment type="caution">
    <text evidence="2">The sequence shown here is derived from an EMBL/GenBank/DDBJ whole genome shotgun (WGS) entry which is preliminary data.</text>
</comment>
<dbReference type="Proteomes" id="UP000251960">
    <property type="component" value="Chromosome 1"/>
</dbReference>
<gene>
    <name evidence="2" type="ORF">Zm00014a_017472</name>
</gene>
<dbReference type="InterPro" id="IPR025476">
    <property type="entry name" value="Helitron_helicase-like"/>
</dbReference>